<name>K2G214_9BACT</name>
<dbReference type="PROSITE" id="PS51272">
    <property type="entry name" value="SLH"/>
    <property type="match status" value="2"/>
</dbReference>
<keyword evidence="1" id="KW-1133">Transmembrane helix</keyword>
<organism evidence="3">
    <name type="scientific">uncultured bacterium</name>
    <name type="common">gcode 4</name>
    <dbReference type="NCBI Taxonomy" id="1234023"/>
    <lineage>
        <taxon>Bacteria</taxon>
        <taxon>environmental samples</taxon>
    </lineage>
</organism>
<protein>
    <submittedName>
        <fullName evidence="3">S-layer protein</fullName>
    </submittedName>
</protein>
<dbReference type="SUPFAM" id="SSF49503">
    <property type="entry name" value="Cupredoxins"/>
    <property type="match status" value="1"/>
</dbReference>
<feature type="transmembrane region" description="Helical" evidence="1">
    <location>
        <begin position="84"/>
        <end position="103"/>
    </location>
</feature>
<feature type="domain" description="SLH" evidence="2">
    <location>
        <begin position="100"/>
        <end position="163"/>
    </location>
</feature>
<dbReference type="Pfam" id="PF00395">
    <property type="entry name" value="SLH"/>
    <property type="match status" value="3"/>
</dbReference>
<evidence type="ECO:0000313" key="3">
    <source>
        <dbReference type="EMBL" id="EKE29243.1"/>
    </source>
</evidence>
<dbReference type="PANTHER" id="PTHR36507:SF1">
    <property type="entry name" value="BLL1555 PROTEIN"/>
    <property type="match status" value="1"/>
</dbReference>
<evidence type="ECO:0000259" key="2">
    <source>
        <dbReference type="PROSITE" id="PS51272"/>
    </source>
</evidence>
<dbReference type="EMBL" id="AMFJ01000201">
    <property type="protein sequence ID" value="EKE29243.1"/>
    <property type="molecule type" value="Genomic_DNA"/>
</dbReference>
<evidence type="ECO:0000256" key="1">
    <source>
        <dbReference type="SAM" id="Phobius"/>
    </source>
</evidence>
<keyword evidence="1" id="KW-0472">Membrane</keyword>
<reference evidence="3" key="1">
    <citation type="journal article" date="2012" name="Science">
        <title>Fermentation, hydrogen, and sulfur metabolism in multiple uncultivated bacterial phyla.</title>
        <authorList>
            <person name="Wrighton K.C."/>
            <person name="Thomas B.C."/>
            <person name="Sharon I."/>
            <person name="Miller C.S."/>
            <person name="Castelle C.J."/>
            <person name="VerBerkmoes N.C."/>
            <person name="Wilkins M.J."/>
            <person name="Hettich R.L."/>
            <person name="Lipton M.S."/>
            <person name="Williams K.H."/>
            <person name="Long P.E."/>
            <person name="Banfield J.F."/>
        </authorList>
    </citation>
    <scope>NUCLEOTIDE SEQUENCE [LARGE SCALE GENOMIC DNA]</scope>
</reference>
<comment type="caution">
    <text evidence="3">The sequence shown here is derived from an EMBL/GenBank/DDBJ whole genome shotgun (WGS) entry which is preliminary data.</text>
</comment>
<dbReference type="InterPro" id="IPR052721">
    <property type="entry name" value="ET_Amicyanin"/>
</dbReference>
<proteinExistence type="predicted"/>
<sequence length="373" mass="43893">MLTQRPNWKIGWMSVLFWANNLLNRKLRFPVFLFFDINGNIGHEKQKHLKTSLNLIQWANSWNSKYLSLNSFYMRAIRINIKPTMAIIMAFLITIVPAMAASWDFTDISTSFAKEDIVDFANRWFIRWFDDGTFRPENTTTRAEFLALSMKALGKPVDELLMTTWYADVPMEWMIKYVEKARQYGINWEIIDGKPVFRPDDAITRAEALAMLLNISWIKTPSQAISSFSDVKMAWMIRYVEKAKEIWLISGQNMNWNLIFRPDDSITRAEAVRIIKNTETYLISQRAQAQTSTVNILNFSFLPETITIRAWDTIRWKNSDPQAHQISFSDWRVQVTSWIIDVESQYAYTFRNAWTVDYTCAIHPNMKWKIIIK</sequence>
<dbReference type="InterPro" id="IPR001119">
    <property type="entry name" value="SLH_dom"/>
</dbReference>
<accession>K2G214</accession>
<dbReference type="PANTHER" id="PTHR36507">
    <property type="entry name" value="BLL1555 PROTEIN"/>
    <property type="match status" value="1"/>
</dbReference>
<dbReference type="Gene3D" id="2.60.40.420">
    <property type="entry name" value="Cupredoxins - blue copper proteins"/>
    <property type="match status" value="1"/>
</dbReference>
<gene>
    <name evidence="3" type="ORF">ACD_2C00201G0005</name>
</gene>
<dbReference type="InterPro" id="IPR008972">
    <property type="entry name" value="Cupredoxin"/>
</dbReference>
<feature type="domain" description="SLH" evidence="2">
    <location>
        <begin position="223"/>
        <end position="289"/>
    </location>
</feature>
<keyword evidence="1" id="KW-0812">Transmembrane</keyword>
<dbReference type="AlphaFoldDB" id="K2G214"/>